<protein>
    <recommendedName>
        <fullName evidence="2">DUF4157 domain-containing protein</fullName>
    </recommendedName>
</protein>
<dbReference type="AlphaFoldDB" id="A0A6C0JVD6"/>
<dbReference type="EMBL" id="MN740737">
    <property type="protein sequence ID" value="QHU09489.1"/>
    <property type="molecule type" value="Genomic_DNA"/>
</dbReference>
<evidence type="ECO:0008006" key="2">
    <source>
        <dbReference type="Google" id="ProtNLM"/>
    </source>
</evidence>
<reference evidence="1" key="1">
    <citation type="journal article" date="2020" name="Nature">
        <title>Giant virus diversity and host interactions through global metagenomics.</title>
        <authorList>
            <person name="Schulz F."/>
            <person name="Roux S."/>
            <person name="Paez-Espino D."/>
            <person name="Jungbluth S."/>
            <person name="Walsh D.A."/>
            <person name="Denef V.J."/>
            <person name="McMahon K.D."/>
            <person name="Konstantinidis K.T."/>
            <person name="Eloe-Fadrosh E.A."/>
            <person name="Kyrpides N.C."/>
            <person name="Woyke T."/>
        </authorList>
    </citation>
    <scope>NUCLEOTIDE SEQUENCE</scope>
    <source>
        <strain evidence="1">GVMAG-S-1101164-105</strain>
    </source>
</reference>
<evidence type="ECO:0000313" key="1">
    <source>
        <dbReference type="EMBL" id="QHU09489.1"/>
    </source>
</evidence>
<name>A0A6C0JVD6_9ZZZZ</name>
<sequence length="234" mass="26316">MNVLDIADGIDGYITACNGSFSNFQARKAYKYELSNISKKAEQSLSAAVQSIPLLKGCEMVILDSSADAGFPHTRAPKHVCLPASMCSEEPASERFKETLLHEAIHIHQRRNRGMWQVFLKRSKWTPVLEGTIPEQYFDSIRLNPDTIGTPFYAFNGQHVPLPLFPPSGGTLKNTEVKWFDIKAGTLFHEPPKEFVKLYGKVHQPEHPYEIYAEIFSEAGYNTEDKLLEALTAV</sequence>
<organism evidence="1">
    <name type="scientific">viral metagenome</name>
    <dbReference type="NCBI Taxonomy" id="1070528"/>
    <lineage>
        <taxon>unclassified sequences</taxon>
        <taxon>metagenomes</taxon>
        <taxon>organismal metagenomes</taxon>
    </lineage>
</organism>
<proteinExistence type="predicted"/>
<accession>A0A6C0JVD6</accession>